<dbReference type="Gene3D" id="1.10.3210.10">
    <property type="entry name" value="Hypothetical protein af1432"/>
    <property type="match status" value="1"/>
</dbReference>
<dbReference type="CDD" id="cd22431">
    <property type="entry name" value="KH-I_RNaseY"/>
    <property type="match status" value="1"/>
</dbReference>
<feature type="coiled-coil region" evidence="7">
    <location>
        <begin position="62"/>
        <end position="138"/>
    </location>
</feature>
<dbReference type="EMBL" id="JAGZCC010000029">
    <property type="protein sequence ID" value="MBS5588361.1"/>
    <property type="molecule type" value="Genomic_DNA"/>
</dbReference>
<accession>A0A943EL13</accession>
<keyword evidence="4 5" id="KW-0694">RNA-binding</keyword>
<dbReference type="Pfam" id="PF12072">
    <property type="entry name" value="RNase_Y_N"/>
    <property type="match status" value="1"/>
</dbReference>
<dbReference type="PROSITE" id="PS50084">
    <property type="entry name" value="KH_TYPE_1"/>
    <property type="match status" value="1"/>
</dbReference>
<comment type="subcellular location">
    <subcellularLocation>
        <location evidence="5">Cell membrane</location>
        <topology evidence="5">Single-pass membrane protein</topology>
    </subcellularLocation>
</comment>
<keyword evidence="3 5" id="KW-0378">Hydrolase</keyword>
<dbReference type="FunFam" id="1.10.3210.10:FF:000003">
    <property type="entry name" value="Ribonuclease Y"/>
    <property type="match status" value="1"/>
</dbReference>
<dbReference type="EC" id="3.1.-.-" evidence="5 6"/>
<keyword evidence="5" id="KW-0812">Transmembrane</keyword>
<gene>
    <name evidence="5 9" type="primary">rny</name>
    <name evidence="9" type="ORF">KHX14_06020</name>
</gene>
<dbReference type="PANTHER" id="PTHR12826">
    <property type="entry name" value="RIBONUCLEASE Y"/>
    <property type="match status" value="1"/>
</dbReference>
<evidence type="ECO:0000256" key="3">
    <source>
        <dbReference type="ARBA" id="ARBA00022801"/>
    </source>
</evidence>
<evidence type="ECO:0000256" key="4">
    <source>
        <dbReference type="ARBA" id="ARBA00022884"/>
    </source>
</evidence>
<evidence type="ECO:0000313" key="9">
    <source>
        <dbReference type="EMBL" id="MBS5588361.1"/>
    </source>
</evidence>
<dbReference type="InterPro" id="IPR017705">
    <property type="entry name" value="Ribonuclease_Y"/>
</dbReference>
<comment type="function">
    <text evidence="5">Endoribonuclease that initiates mRNA decay.</text>
</comment>
<comment type="caution">
    <text evidence="9">The sequence shown here is derived from an EMBL/GenBank/DDBJ whole genome shotgun (WGS) entry which is preliminary data.</text>
</comment>
<dbReference type="InterPro" id="IPR004088">
    <property type="entry name" value="KH_dom_type_1"/>
</dbReference>
<dbReference type="GO" id="GO:0016787">
    <property type="term" value="F:hydrolase activity"/>
    <property type="evidence" value="ECO:0007669"/>
    <property type="project" value="UniProtKB-KW"/>
</dbReference>
<keyword evidence="1 5" id="KW-0540">Nuclease</keyword>
<dbReference type="RefSeq" id="WP_297670962.1">
    <property type="nucleotide sequence ID" value="NZ_JAGZCC010000029.1"/>
</dbReference>
<dbReference type="PROSITE" id="PS51831">
    <property type="entry name" value="HD"/>
    <property type="match status" value="1"/>
</dbReference>
<dbReference type="AlphaFoldDB" id="A0A943EL13"/>
<dbReference type="SUPFAM" id="SSF54791">
    <property type="entry name" value="Eukaryotic type KH-domain (KH-domain type I)"/>
    <property type="match status" value="1"/>
</dbReference>
<dbReference type="Pfam" id="PF01966">
    <property type="entry name" value="HD"/>
    <property type="match status" value="1"/>
</dbReference>
<dbReference type="SUPFAM" id="SSF109604">
    <property type="entry name" value="HD-domain/PDEase-like"/>
    <property type="match status" value="1"/>
</dbReference>
<keyword evidence="5" id="KW-1133">Transmembrane helix</keyword>
<dbReference type="Pfam" id="PF00013">
    <property type="entry name" value="KH_1"/>
    <property type="match status" value="1"/>
</dbReference>
<evidence type="ECO:0000256" key="6">
    <source>
        <dbReference type="NCBIfam" id="TIGR03319"/>
    </source>
</evidence>
<dbReference type="NCBIfam" id="TIGR00277">
    <property type="entry name" value="HDIG"/>
    <property type="match status" value="1"/>
</dbReference>
<dbReference type="GO" id="GO:0004521">
    <property type="term" value="F:RNA endonuclease activity"/>
    <property type="evidence" value="ECO:0007669"/>
    <property type="project" value="UniProtKB-UniRule"/>
</dbReference>
<dbReference type="PANTHER" id="PTHR12826:SF15">
    <property type="entry name" value="RIBONUCLEASE Y"/>
    <property type="match status" value="1"/>
</dbReference>
<dbReference type="InterPro" id="IPR004087">
    <property type="entry name" value="KH_dom"/>
</dbReference>
<dbReference type="InterPro" id="IPR036612">
    <property type="entry name" value="KH_dom_type_1_sf"/>
</dbReference>
<comment type="similarity">
    <text evidence="5">Belongs to the RNase Y family.</text>
</comment>
<reference evidence="9" key="1">
    <citation type="submission" date="2021-02" db="EMBL/GenBank/DDBJ databases">
        <title>Infant gut strain persistence is associated with maternal origin, phylogeny, and functional potential including surface adhesion and iron acquisition.</title>
        <authorList>
            <person name="Lou Y.C."/>
        </authorList>
    </citation>
    <scope>NUCLEOTIDE SEQUENCE</scope>
    <source>
        <strain evidence="9">L3_108_000G1_dasL3_108_000G1_metabat.metabat.11</strain>
    </source>
</reference>
<dbReference type="GO" id="GO:0005886">
    <property type="term" value="C:plasma membrane"/>
    <property type="evidence" value="ECO:0007669"/>
    <property type="project" value="UniProtKB-SubCell"/>
</dbReference>
<protein>
    <recommendedName>
        <fullName evidence="5 6">Ribonuclease Y</fullName>
        <shortName evidence="5">RNase Y</shortName>
        <ecNumber evidence="5 6">3.1.-.-</ecNumber>
    </recommendedName>
</protein>
<dbReference type="Proteomes" id="UP000751224">
    <property type="component" value="Unassembled WGS sequence"/>
</dbReference>
<dbReference type="HAMAP" id="MF_00335">
    <property type="entry name" value="RNase_Y"/>
    <property type="match status" value="1"/>
</dbReference>
<dbReference type="SMART" id="SM00322">
    <property type="entry name" value="KH"/>
    <property type="match status" value="1"/>
</dbReference>
<name>A0A943EL13_9FIRM</name>
<dbReference type="InterPro" id="IPR006674">
    <property type="entry name" value="HD_domain"/>
</dbReference>
<dbReference type="NCBIfam" id="TIGR03319">
    <property type="entry name" value="RNase_Y"/>
    <property type="match status" value="1"/>
</dbReference>
<dbReference type="InterPro" id="IPR006675">
    <property type="entry name" value="HDIG_dom"/>
</dbReference>
<keyword evidence="7" id="KW-0175">Coiled coil</keyword>
<feature type="domain" description="HD" evidence="8">
    <location>
        <begin position="335"/>
        <end position="428"/>
    </location>
</feature>
<dbReference type="InterPro" id="IPR003607">
    <property type="entry name" value="HD/PDEase_dom"/>
</dbReference>
<organism evidence="9 10">
    <name type="scientific">Thomasclavelia spiroformis</name>
    <dbReference type="NCBI Taxonomy" id="29348"/>
    <lineage>
        <taxon>Bacteria</taxon>
        <taxon>Bacillati</taxon>
        <taxon>Bacillota</taxon>
        <taxon>Erysipelotrichia</taxon>
        <taxon>Erysipelotrichales</taxon>
        <taxon>Coprobacillaceae</taxon>
        <taxon>Thomasclavelia</taxon>
    </lineage>
</organism>
<dbReference type="GO" id="GO:0003723">
    <property type="term" value="F:RNA binding"/>
    <property type="evidence" value="ECO:0007669"/>
    <property type="project" value="UniProtKB-UniRule"/>
</dbReference>
<feature type="transmembrane region" description="Helical" evidence="5">
    <location>
        <begin position="7"/>
        <end position="27"/>
    </location>
</feature>
<evidence type="ECO:0000259" key="8">
    <source>
        <dbReference type="PROSITE" id="PS51831"/>
    </source>
</evidence>
<evidence type="ECO:0000256" key="1">
    <source>
        <dbReference type="ARBA" id="ARBA00022722"/>
    </source>
</evidence>
<dbReference type="Gene3D" id="3.30.1370.10">
    <property type="entry name" value="K Homology domain, type 1"/>
    <property type="match status" value="1"/>
</dbReference>
<evidence type="ECO:0000256" key="5">
    <source>
        <dbReference type="HAMAP-Rule" id="MF_00335"/>
    </source>
</evidence>
<keyword evidence="5" id="KW-1003">Cell membrane</keyword>
<evidence type="ECO:0000313" key="10">
    <source>
        <dbReference type="Proteomes" id="UP000751224"/>
    </source>
</evidence>
<sequence length="519" mass="57928">MVSGIDIVSILTYVLAVALGFFINYFMNKLKISKANVSAAKIIDDATAKADNLVKEAILDAKTEAYELKLQAEKEAKQQRQEINELENKLLQREQTIDRRDITVQGKEDVLAQKVVQIEKREAELGKLEAELKEKINAKVGELEKIAAMSANEAKQELFRQVEQQIATEMTAYIKEQEEEARSKASLISRDIIANAINRYSQEETVERTVSVVALPSEEMKGRIIGREGRNIKAIEQSTGVDLIIDDTPEAITISCFDPVRREIARLSLETLIRDGRIQPGRIEEVVQKTKNELSEVIRKTGEDAIFELGISKIDKDIIMMLGKLKYRTSYGQNALQHSLEVAHLAGIMAAELGLNQQLARRAGLLHDLGKAIDHEMQGSHVELGAKFAKKHGEHPVVVNAIESHHGDVPATSVISILVAAADTLSAARPGSRSETIENYIQRLEKLEEMAKSFDGVDRVFAIQAGREIRIVVKPDKIDDLMAHKIARDIKTKIEEELTYPGHIKVTVIREIRANEIAK</sequence>
<keyword evidence="2 5" id="KW-0255">Endonuclease</keyword>
<evidence type="ECO:0000256" key="2">
    <source>
        <dbReference type="ARBA" id="ARBA00022759"/>
    </source>
</evidence>
<dbReference type="GO" id="GO:0006402">
    <property type="term" value="P:mRNA catabolic process"/>
    <property type="evidence" value="ECO:0007669"/>
    <property type="project" value="UniProtKB-UniRule"/>
</dbReference>
<dbReference type="SMART" id="SM00471">
    <property type="entry name" value="HDc"/>
    <property type="match status" value="1"/>
</dbReference>
<keyword evidence="5" id="KW-0472">Membrane</keyword>
<dbReference type="InterPro" id="IPR022711">
    <property type="entry name" value="RNase_Y_N"/>
</dbReference>
<proteinExistence type="inferred from homology"/>
<dbReference type="CDD" id="cd00077">
    <property type="entry name" value="HDc"/>
    <property type="match status" value="1"/>
</dbReference>
<evidence type="ECO:0000256" key="7">
    <source>
        <dbReference type="SAM" id="Coils"/>
    </source>
</evidence>